<dbReference type="AlphaFoldDB" id="A0A832WAX5"/>
<dbReference type="InterPro" id="IPR002822">
    <property type="entry name" value="Ni_insertion"/>
</dbReference>
<sequence>MGLDYEPSHLMFLVTVLDDRDGEVLGDAIQKLIEREEVLACHAVPCVTKKNRPGHVLVVLVDGGEDPDRVAEDVARDIMVLTGSTGVDRFDADGVYSVPSRFEDVRVVYGEREWRVSVKIAETEEGEVVTVKAEFDECREIGEETGIPPREVKAMVEAAARVGGWVDLKEREIKVQ</sequence>
<evidence type="ECO:0000256" key="1">
    <source>
        <dbReference type="ARBA" id="ARBA00022596"/>
    </source>
</evidence>
<name>A0A832WAX5_9EURY</name>
<dbReference type="PANTHER" id="PTHR36566">
    <property type="entry name" value="NICKEL INSERTION PROTEIN-RELATED"/>
    <property type="match status" value="1"/>
</dbReference>
<comment type="caution">
    <text evidence="2">The sequence shown here is derived from an EMBL/GenBank/DDBJ whole genome shotgun (WGS) entry which is preliminary data.</text>
</comment>
<protein>
    <submittedName>
        <fullName evidence="2">LarC family nickel insertion protein</fullName>
    </submittedName>
</protein>
<organism evidence="2 3">
    <name type="scientific">Methanopyrus kandleri</name>
    <dbReference type="NCBI Taxonomy" id="2320"/>
    <lineage>
        <taxon>Archaea</taxon>
        <taxon>Methanobacteriati</taxon>
        <taxon>Methanobacteriota</taxon>
        <taxon>Methanomada group</taxon>
        <taxon>Methanopyri</taxon>
        <taxon>Methanopyrales</taxon>
        <taxon>Methanopyraceae</taxon>
        <taxon>Methanopyrus</taxon>
    </lineage>
</organism>
<dbReference type="Gene3D" id="3.30.70.1380">
    <property type="entry name" value="Transcriptional regulatory protein pf0864 domain like"/>
    <property type="match status" value="1"/>
</dbReference>
<reference evidence="2" key="1">
    <citation type="journal article" date="2020" name="bioRxiv">
        <title>A rank-normalized archaeal taxonomy based on genome phylogeny resolves widespread incomplete and uneven classifications.</title>
        <authorList>
            <person name="Rinke C."/>
            <person name="Chuvochina M."/>
            <person name="Mussig A.J."/>
            <person name="Chaumeil P.-A."/>
            <person name="Waite D.W."/>
            <person name="Whitman W.B."/>
            <person name="Parks D.H."/>
            <person name="Hugenholtz P."/>
        </authorList>
    </citation>
    <scope>NUCLEOTIDE SEQUENCE</scope>
    <source>
        <strain evidence="2">UBA8853</strain>
    </source>
</reference>
<accession>A0A832WAX5</accession>
<keyword evidence="1" id="KW-0533">Nickel</keyword>
<dbReference type="PANTHER" id="PTHR36566:SF1">
    <property type="entry name" value="PYRIDINIUM-3,5-BISTHIOCARBOXYLIC ACID MONONUCLEOTIDE NICKEL INSERTION PROTEIN"/>
    <property type="match status" value="1"/>
</dbReference>
<dbReference type="Proteomes" id="UP000619545">
    <property type="component" value="Unassembled WGS sequence"/>
</dbReference>
<dbReference type="RefSeq" id="WP_011018665.1">
    <property type="nucleotide sequence ID" value="NZ_DUJS01000004.1"/>
</dbReference>
<dbReference type="Gene3D" id="3.10.20.300">
    <property type="entry name" value="mk0293 like domain"/>
    <property type="match status" value="1"/>
</dbReference>
<evidence type="ECO:0000313" key="2">
    <source>
        <dbReference type="EMBL" id="HII70563.1"/>
    </source>
</evidence>
<gene>
    <name evidence="2" type="ORF">HA336_04955</name>
</gene>
<dbReference type="EMBL" id="DUJS01000004">
    <property type="protein sequence ID" value="HII70563.1"/>
    <property type="molecule type" value="Genomic_DNA"/>
</dbReference>
<dbReference type="GeneID" id="1477596"/>
<dbReference type="Pfam" id="PF01969">
    <property type="entry name" value="Ni_insertion"/>
    <property type="match status" value="1"/>
</dbReference>
<evidence type="ECO:0000313" key="3">
    <source>
        <dbReference type="Proteomes" id="UP000619545"/>
    </source>
</evidence>
<proteinExistence type="predicted"/>
<dbReference type="SMR" id="A0A832WAX5"/>